<keyword evidence="3" id="KW-1185">Reference proteome</keyword>
<dbReference type="AlphaFoldDB" id="A0A399QSK4"/>
<evidence type="ECO:0000256" key="1">
    <source>
        <dbReference type="SAM" id="MobiDB-lite"/>
    </source>
</evidence>
<evidence type="ECO:0000313" key="2">
    <source>
        <dbReference type="EMBL" id="RIJ20549.1"/>
    </source>
</evidence>
<accession>A0A399QSK4</accession>
<organism evidence="2 3">
    <name type="scientific">Henriciella barbarensis</name>
    <dbReference type="NCBI Taxonomy" id="86342"/>
    <lineage>
        <taxon>Bacteria</taxon>
        <taxon>Pseudomonadati</taxon>
        <taxon>Pseudomonadota</taxon>
        <taxon>Alphaproteobacteria</taxon>
        <taxon>Hyphomonadales</taxon>
        <taxon>Hyphomonadaceae</taxon>
        <taxon>Henriciella</taxon>
    </lineage>
</organism>
<dbReference type="Proteomes" id="UP000265431">
    <property type="component" value="Unassembled WGS sequence"/>
</dbReference>
<proteinExistence type="predicted"/>
<comment type="caution">
    <text evidence="2">The sequence shown here is derived from an EMBL/GenBank/DDBJ whole genome shotgun (WGS) entry which is preliminary data.</text>
</comment>
<gene>
    <name evidence="2" type="ORF">D1224_15680</name>
</gene>
<evidence type="ECO:0000313" key="3">
    <source>
        <dbReference type="Proteomes" id="UP000265431"/>
    </source>
</evidence>
<reference evidence="2 3" key="1">
    <citation type="submission" date="2018-08" db="EMBL/GenBank/DDBJ databases">
        <title>Henriciella mobilis sp. nov., isolated from seawater.</title>
        <authorList>
            <person name="Cheng H."/>
            <person name="Wu Y.-H."/>
            <person name="Xu X.-W."/>
            <person name="Guo L.-L."/>
        </authorList>
    </citation>
    <scope>NUCLEOTIDE SEQUENCE [LARGE SCALE GENOMIC DNA]</scope>
    <source>
        <strain evidence="2 3">CCUG66934</strain>
    </source>
</reference>
<dbReference type="RefSeq" id="WP_119380866.1">
    <property type="nucleotide sequence ID" value="NZ_QWGB01000014.1"/>
</dbReference>
<sequence length="293" mass="32247">MMPRYTLSQLTSDGLPHTMAYLVAAAQEHATITYGQIAEKLEHDLKIEGRIFSTQIGHPVGALMERILESFPDAPLLNLLAVNQSSGIASGGADQFLAARYNKRLSQIQRSESLRQDLINRALAEVYAFEEWDAIAETLFGTSLPDTARTAPETGTEIDRSTSPGQPRGGDAESPEHKALKERIIANPALVDAKPSWLKPEPEVSLKSGDVVDVCIIGKAEIRLVEVKSRRSNEHDLERGIYQCVKYRAVYEAMREANGIETNVVVVLAIEQPLPSRLKPLARKLGVTVKIVQ</sequence>
<name>A0A399QSK4_9PROT</name>
<dbReference type="EMBL" id="QWGB01000014">
    <property type="protein sequence ID" value="RIJ20549.1"/>
    <property type="molecule type" value="Genomic_DNA"/>
</dbReference>
<protein>
    <submittedName>
        <fullName evidence="2">Uncharacterized protein</fullName>
    </submittedName>
</protein>
<feature type="region of interest" description="Disordered" evidence="1">
    <location>
        <begin position="145"/>
        <end position="176"/>
    </location>
</feature>